<evidence type="ECO:0000256" key="5">
    <source>
        <dbReference type="ARBA" id="ARBA00022776"/>
    </source>
</evidence>
<dbReference type="GO" id="GO:0007059">
    <property type="term" value="P:chromosome segregation"/>
    <property type="evidence" value="ECO:0007669"/>
    <property type="project" value="TreeGrafter"/>
</dbReference>
<comment type="function">
    <text evidence="11">Acts as a component of the essential kinetochore-associated NDC80 complex, which is required for chromosome segregation and spindle checkpoint activity.</text>
</comment>
<evidence type="ECO:0000256" key="10">
    <source>
        <dbReference type="ARBA" id="ARBA00023328"/>
    </source>
</evidence>
<keyword evidence="4 11" id="KW-0132">Cell division</keyword>
<evidence type="ECO:0000256" key="9">
    <source>
        <dbReference type="ARBA" id="ARBA00023306"/>
    </source>
</evidence>
<keyword evidence="6 11" id="KW-0995">Kinetochore</keyword>
<dbReference type="GO" id="GO:0005634">
    <property type="term" value="C:nucleus"/>
    <property type="evidence" value="ECO:0007669"/>
    <property type="project" value="UniProtKB-SubCell"/>
</dbReference>
<comment type="subcellular location">
    <subcellularLocation>
        <location evidence="1">Cytoplasm</location>
        <location evidence="1">Cytoskeleton</location>
        <location evidence="1">Microtubule organizing center</location>
    </subcellularLocation>
    <subcellularLocation>
        <location evidence="11">Nucleus</location>
    </subcellularLocation>
    <subcellularLocation>
        <location evidence="11">Chromosome</location>
        <location evidence="11">Centromere</location>
        <location evidence="11">Kinetochore</location>
    </subcellularLocation>
</comment>
<evidence type="ECO:0000256" key="6">
    <source>
        <dbReference type="ARBA" id="ARBA00022838"/>
    </source>
</evidence>
<dbReference type="InterPro" id="IPR038066">
    <property type="entry name" value="Spc24_Fungi_globular_sf"/>
</dbReference>
<evidence type="ECO:0000256" key="8">
    <source>
        <dbReference type="ARBA" id="ARBA00023242"/>
    </source>
</evidence>
<dbReference type="Pfam" id="PF08286">
    <property type="entry name" value="Spc24"/>
    <property type="match status" value="1"/>
</dbReference>
<keyword evidence="10 11" id="KW-0137">Centromere</keyword>
<protein>
    <recommendedName>
        <fullName evidence="11">Kinetochore protein Spc24</fullName>
    </recommendedName>
</protein>
<comment type="subunit">
    <text evidence="11">Component of the NDC80 complex.</text>
</comment>
<accession>A0A9N9LN44</accession>
<dbReference type="Proteomes" id="UP000701801">
    <property type="component" value="Unassembled WGS sequence"/>
</dbReference>
<keyword evidence="3 11" id="KW-0158">Chromosome</keyword>
<evidence type="ECO:0000256" key="4">
    <source>
        <dbReference type="ARBA" id="ARBA00022618"/>
    </source>
</evidence>
<comment type="caution">
    <text evidence="13">The sequence shown here is derived from an EMBL/GenBank/DDBJ whole genome shotgun (WGS) entry which is preliminary data.</text>
</comment>
<evidence type="ECO:0000256" key="11">
    <source>
        <dbReference type="RuleBase" id="RU368011"/>
    </source>
</evidence>
<name>A0A9N9LN44_9HELO</name>
<keyword evidence="5 11" id="KW-0498">Mitosis</keyword>
<keyword evidence="8 11" id="KW-0539">Nucleus</keyword>
<sequence>MLLDENPALLIQHTLGNFNIAPDKAAVARINDSLSTLEQARNLRMREAESSLKKLSRTLTTLNNNHHDTVNSHSAASHASEIASLDTQKFRIAKAATDLEIEAERLSSQLADLQSRLSELELQGAEGGVETEKRQALLQDELSLKLKIYRSLGFDLEKDGGEEYNKVVVRNGKKGDVHIVNMETGKFSRHFYAGYFWNTV</sequence>
<feature type="coiled-coil region" evidence="12">
    <location>
        <begin position="96"/>
        <end position="123"/>
    </location>
</feature>
<dbReference type="SUPFAM" id="SSF143026">
    <property type="entry name" value="Kinetochore globular domain"/>
    <property type="match status" value="1"/>
</dbReference>
<keyword evidence="7 12" id="KW-0175">Coiled coil</keyword>
<dbReference type="PANTHER" id="PTHR22142">
    <property type="match status" value="1"/>
</dbReference>
<dbReference type="GO" id="GO:0008017">
    <property type="term" value="F:microtubule binding"/>
    <property type="evidence" value="ECO:0007669"/>
    <property type="project" value="TreeGrafter"/>
</dbReference>
<reference evidence="13" key="1">
    <citation type="submission" date="2021-07" db="EMBL/GenBank/DDBJ databases">
        <authorList>
            <person name="Durling M."/>
        </authorList>
    </citation>
    <scope>NUCLEOTIDE SEQUENCE</scope>
</reference>
<evidence type="ECO:0000256" key="7">
    <source>
        <dbReference type="ARBA" id="ARBA00023054"/>
    </source>
</evidence>
<evidence type="ECO:0000256" key="1">
    <source>
        <dbReference type="ARBA" id="ARBA00004267"/>
    </source>
</evidence>
<evidence type="ECO:0000313" key="13">
    <source>
        <dbReference type="EMBL" id="CAG8978335.1"/>
    </source>
</evidence>
<dbReference type="CDD" id="cd11565">
    <property type="entry name" value="RWD_Spc24"/>
    <property type="match status" value="1"/>
</dbReference>
<evidence type="ECO:0000256" key="2">
    <source>
        <dbReference type="ARBA" id="ARBA00007804"/>
    </source>
</evidence>
<keyword evidence="14" id="KW-1185">Reference proteome</keyword>
<comment type="similarity">
    <text evidence="2 11">Belongs to the SPC24 family.</text>
</comment>
<gene>
    <name evidence="13" type="ORF">HYALB_00005921</name>
</gene>
<organism evidence="13 14">
    <name type="scientific">Hymenoscyphus albidus</name>
    <dbReference type="NCBI Taxonomy" id="595503"/>
    <lineage>
        <taxon>Eukaryota</taxon>
        <taxon>Fungi</taxon>
        <taxon>Dikarya</taxon>
        <taxon>Ascomycota</taxon>
        <taxon>Pezizomycotina</taxon>
        <taxon>Leotiomycetes</taxon>
        <taxon>Helotiales</taxon>
        <taxon>Helotiaceae</taxon>
        <taxon>Hymenoscyphus</taxon>
    </lineage>
</organism>
<dbReference type="OrthoDB" id="3344830at2759"/>
<dbReference type="GO" id="GO:0031262">
    <property type="term" value="C:Ndc80 complex"/>
    <property type="evidence" value="ECO:0007669"/>
    <property type="project" value="TreeGrafter"/>
</dbReference>
<dbReference type="PANTHER" id="PTHR22142:SF2">
    <property type="entry name" value="KINETOCHORE PROTEIN SPC24"/>
    <property type="match status" value="1"/>
</dbReference>
<proteinExistence type="inferred from homology"/>
<evidence type="ECO:0000256" key="3">
    <source>
        <dbReference type="ARBA" id="ARBA00022454"/>
    </source>
</evidence>
<dbReference type="Gene3D" id="3.30.160.430">
    <property type="match status" value="1"/>
</dbReference>
<evidence type="ECO:0000256" key="12">
    <source>
        <dbReference type="SAM" id="Coils"/>
    </source>
</evidence>
<dbReference type="InterPro" id="IPR013252">
    <property type="entry name" value="Ndc80_Spc24"/>
</dbReference>
<evidence type="ECO:0000313" key="14">
    <source>
        <dbReference type="Proteomes" id="UP000701801"/>
    </source>
</evidence>
<dbReference type="GO" id="GO:0051301">
    <property type="term" value="P:cell division"/>
    <property type="evidence" value="ECO:0007669"/>
    <property type="project" value="UniProtKB-UniRule"/>
</dbReference>
<dbReference type="GO" id="GO:0005815">
    <property type="term" value="C:microtubule organizing center"/>
    <property type="evidence" value="ECO:0007669"/>
    <property type="project" value="UniProtKB-SubCell"/>
</dbReference>
<dbReference type="EMBL" id="CAJVRM010000251">
    <property type="protein sequence ID" value="CAG8978335.1"/>
    <property type="molecule type" value="Genomic_DNA"/>
</dbReference>
<keyword evidence="9 11" id="KW-0131">Cell cycle</keyword>
<dbReference type="AlphaFoldDB" id="A0A9N9LN44"/>